<sequence length="82" mass="9494">MSSPVQMWPGLVEQPRPGYGYLVTAPDRKWWVSEVGQQWDAWPWPECEAPGFDDQAYMWEHLRGRGTFTAVEKITELIGDPQ</sequence>
<accession>A0AAE3VT07</accession>
<evidence type="ECO:0000313" key="1">
    <source>
        <dbReference type="EMBL" id="MDQ0363353.1"/>
    </source>
</evidence>
<name>A0AAE3VT07_9ACTN</name>
<evidence type="ECO:0000313" key="2">
    <source>
        <dbReference type="EMBL" id="MDQ0371675.1"/>
    </source>
</evidence>
<dbReference type="AlphaFoldDB" id="A0AAE3VT07"/>
<keyword evidence="3" id="KW-1185">Reference proteome</keyword>
<evidence type="ECO:0000313" key="3">
    <source>
        <dbReference type="Proteomes" id="UP001240236"/>
    </source>
</evidence>
<dbReference type="Proteomes" id="UP001240236">
    <property type="component" value="Unassembled WGS sequence"/>
</dbReference>
<protein>
    <submittedName>
        <fullName evidence="1">Uncharacterized protein</fullName>
    </submittedName>
</protein>
<dbReference type="RefSeq" id="WP_307233916.1">
    <property type="nucleotide sequence ID" value="NZ_JAUSUZ010000001.1"/>
</dbReference>
<reference evidence="1 3" key="1">
    <citation type="submission" date="2023-07" db="EMBL/GenBank/DDBJ databases">
        <title>Sequencing the genomes of 1000 actinobacteria strains.</title>
        <authorList>
            <person name="Klenk H.-P."/>
        </authorList>
    </citation>
    <scope>NUCLEOTIDE SEQUENCE [LARGE SCALE GENOMIC DNA]</scope>
    <source>
        <strain evidence="1 3">DSM 44709</strain>
    </source>
</reference>
<gene>
    <name evidence="1" type="ORF">J2S42_000022</name>
    <name evidence="2" type="ORF">J2S42_008423</name>
</gene>
<dbReference type="EMBL" id="JAUSUZ010000002">
    <property type="protein sequence ID" value="MDQ0371675.1"/>
    <property type="molecule type" value="Genomic_DNA"/>
</dbReference>
<proteinExistence type="predicted"/>
<dbReference type="EMBL" id="JAUSUZ010000001">
    <property type="protein sequence ID" value="MDQ0363353.1"/>
    <property type="molecule type" value="Genomic_DNA"/>
</dbReference>
<comment type="caution">
    <text evidence="1">The sequence shown here is derived from an EMBL/GenBank/DDBJ whole genome shotgun (WGS) entry which is preliminary data.</text>
</comment>
<organism evidence="1 3">
    <name type="scientific">Catenuloplanes indicus</name>
    <dbReference type="NCBI Taxonomy" id="137267"/>
    <lineage>
        <taxon>Bacteria</taxon>
        <taxon>Bacillati</taxon>
        <taxon>Actinomycetota</taxon>
        <taxon>Actinomycetes</taxon>
        <taxon>Micromonosporales</taxon>
        <taxon>Micromonosporaceae</taxon>
        <taxon>Catenuloplanes</taxon>
    </lineage>
</organism>